<dbReference type="InterPro" id="IPR011041">
    <property type="entry name" value="Quinoprot_gluc/sorb_DH_b-prop"/>
</dbReference>
<evidence type="ECO:0000256" key="1">
    <source>
        <dbReference type="SAM" id="SignalP"/>
    </source>
</evidence>
<dbReference type="PANTHER" id="PTHR33546">
    <property type="entry name" value="LARGE, MULTIFUNCTIONAL SECRETED PROTEIN-RELATED"/>
    <property type="match status" value="1"/>
</dbReference>
<evidence type="ECO:0000313" key="3">
    <source>
        <dbReference type="EMBL" id="OAI21174.1"/>
    </source>
</evidence>
<organism evidence="3 4">
    <name type="scientific">Methylomonas lenta</name>
    <dbReference type="NCBI Taxonomy" id="980561"/>
    <lineage>
        <taxon>Bacteria</taxon>
        <taxon>Pseudomonadati</taxon>
        <taxon>Pseudomonadota</taxon>
        <taxon>Gammaproteobacteria</taxon>
        <taxon>Methylococcales</taxon>
        <taxon>Methylococcaceae</taxon>
        <taxon>Methylomonas</taxon>
    </lineage>
</organism>
<sequence>MKGLKSILLLMMFSSLCFAAKPEHEAVLKQLHLPYGFKISIYADDVPNARQMAVSQQGIVYVGSQDGNVYALEDKDGNGVAENRYILAQNLNLPNGVAYKAGALYVAEVNRIIRFDKIEANLENPLAPVVVFDQLPSTKHHGWKYIRFGPDGKLYSAVGAPCNICKPEEEIYASLFRINADGSGFQILADGIRNTVGFDWEPSTGHLFFNDNGRDYLGDDVPADELNQWTGSREHYGFPYCHAGNVPDKEFAQNKKCGQFKGPTWRYKAHVAPLGMRFYTGAQFPEQYHKQLLVAQHGSWNRSRPQGYQVALVKFSKGEPFSEQAFVSGWLTPSDEVLGRPVDIVQMPNGSLLISDDKLGVIYKVEYTK</sequence>
<keyword evidence="1" id="KW-0732">Signal</keyword>
<protein>
    <submittedName>
        <fullName evidence="3">Sorbosone dehydrogenase</fullName>
    </submittedName>
</protein>
<dbReference type="Proteomes" id="UP000078476">
    <property type="component" value="Unassembled WGS sequence"/>
</dbReference>
<dbReference type="STRING" id="980561.A1359_19680"/>
<dbReference type="SUPFAM" id="SSF50952">
    <property type="entry name" value="Soluble quinoprotein glucose dehydrogenase"/>
    <property type="match status" value="1"/>
</dbReference>
<dbReference type="RefSeq" id="WP_066976734.1">
    <property type="nucleotide sequence ID" value="NZ_LUUI01000017.1"/>
</dbReference>
<dbReference type="AlphaFoldDB" id="A0A177NUF2"/>
<accession>A0A177NUF2</accession>
<comment type="caution">
    <text evidence="3">The sequence shown here is derived from an EMBL/GenBank/DDBJ whole genome shotgun (WGS) entry which is preliminary data.</text>
</comment>
<gene>
    <name evidence="3" type="ORF">A1359_19680</name>
</gene>
<dbReference type="OrthoDB" id="9770043at2"/>
<dbReference type="EMBL" id="LUUI01000017">
    <property type="protein sequence ID" value="OAI21174.1"/>
    <property type="molecule type" value="Genomic_DNA"/>
</dbReference>
<dbReference type="InterPro" id="IPR011042">
    <property type="entry name" value="6-blade_b-propeller_TolB-like"/>
</dbReference>
<name>A0A177NUF2_9GAMM</name>
<dbReference type="InterPro" id="IPR054539">
    <property type="entry name" value="Beta-prop_PDH"/>
</dbReference>
<dbReference type="Pfam" id="PF22807">
    <property type="entry name" value="TrAA12"/>
    <property type="match status" value="1"/>
</dbReference>
<reference evidence="3 4" key="1">
    <citation type="submission" date="2016-03" db="EMBL/GenBank/DDBJ databases">
        <authorList>
            <person name="Ploux O."/>
        </authorList>
    </citation>
    <scope>NUCLEOTIDE SEQUENCE [LARGE SCALE GENOMIC DNA]</scope>
    <source>
        <strain evidence="3 4">R-45370</strain>
    </source>
</reference>
<dbReference type="PANTHER" id="PTHR33546:SF1">
    <property type="entry name" value="LARGE, MULTIFUNCTIONAL SECRETED PROTEIN"/>
    <property type="match status" value="1"/>
</dbReference>
<feature type="chain" id="PRO_5008069584" evidence="1">
    <location>
        <begin position="20"/>
        <end position="369"/>
    </location>
</feature>
<proteinExistence type="predicted"/>
<dbReference type="Gene3D" id="2.120.10.30">
    <property type="entry name" value="TolB, C-terminal domain"/>
    <property type="match status" value="1"/>
</dbReference>
<feature type="signal peptide" evidence="1">
    <location>
        <begin position="1"/>
        <end position="19"/>
    </location>
</feature>
<feature type="domain" description="Pyrroloquinoline quinone-dependent pyranose dehydrogenase beta-propeller" evidence="2">
    <location>
        <begin position="34"/>
        <end position="366"/>
    </location>
</feature>
<evidence type="ECO:0000259" key="2">
    <source>
        <dbReference type="Pfam" id="PF22807"/>
    </source>
</evidence>
<evidence type="ECO:0000313" key="4">
    <source>
        <dbReference type="Proteomes" id="UP000078476"/>
    </source>
</evidence>
<keyword evidence="4" id="KW-1185">Reference proteome</keyword>